<gene>
    <name evidence="2" type="ORF">PLEPLA_LOCUS2058</name>
</gene>
<proteinExistence type="predicted"/>
<evidence type="ECO:0000313" key="3">
    <source>
        <dbReference type="Proteomes" id="UP001153269"/>
    </source>
</evidence>
<accession>A0A9N7Y7N4</accession>
<name>A0A9N7Y7N4_PLEPL</name>
<evidence type="ECO:0000256" key="1">
    <source>
        <dbReference type="SAM" id="MobiDB-lite"/>
    </source>
</evidence>
<organism evidence="2 3">
    <name type="scientific">Pleuronectes platessa</name>
    <name type="common">European plaice</name>
    <dbReference type="NCBI Taxonomy" id="8262"/>
    <lineage>
        <taxon>Eukaryota</taxon>
        <taxon>Metazoa</taxon>
        <taxon>Chordata</taxon>
        <taxon>Craniata</taxon>
        <taxon>Vertebrata</taxon>
        <taxon>Euteleostomi</taxon>
        <taxon>Actinopterygii</taxon>
        <taxon>Neopterygii</taxon>
        <taxon>Teleostei</taxon>
        <taxon>Neoteleostei</taxon>
        <taxon>Acanthomorphata</taxon>
        <taxon>Carangaria</taxon>
        <taxon>Pleuronectiformes</taxon>
        <taxon>Pleuronectoidei</taxon>
        <taxon>Pleuronectidae</taxon>
        <taxon>Pleuronectes</taxon>
    </lineage>
</organism>
<dbReference type="EMBL" id="CADEAL010000101">
    <property type="protein sequence ID" value="CAB1414349.1"/>
    <property type="molecule type" value="Genomic_DNA"/>
</dbReference>
<feature type="region of interest" description="Disordered" evidence="1">
    <location>
        <begin position="130"/>
        <end position="155"/>
    </location>
</feature>
<evidence type="ECO:0000313" key="2">
    <source>
        <dbReference type="EMBL" id="CAB1414349.1"/>
    </source>
</evidence>
<reference evidence="2" key="1">
    <citation type="submission" date="2020-03" db="EMBL/GenBank/DDBJ databases">
        <authorList>
            <person name="Weist P."/>
        </authorList>
    </citation>
    <scope>NUCLEOTIDE SEQUENCE</scope>
</reference>
<dbReference type="Proteomes" id="UP001153269">
    <property type="component" value="Unassembled WGS sequence"/>
</dbReference>
<protein>
    <submittedName>
        <fullName evidence="2">Uncharacterized protein</fullName>
    </submittedName>
</protein>
<keyword evidence="3" id="KW-1185">Reference proteome</keyword>
<dbReference type="AlphaFoldDB" id="A0A9N7Y7N4"/>
<sequence length="155" mass="17438">MSQFSSRARRTKSARVDCLPGHPRRICKHRDMVCTKASRTVDKARYKAYASRCFPIEWHRCYGPPRQNIYPSTCYKLDDDRAYADVFLGWARASRSPESGGLLNPAPWDEPGLKAVERWGSEPVYRGLARQQYTPRHAPPATDAAAQPLSSLAGA</sequence>
<feature type="non-terminal residue" evidence="2">
    <location>
        <position position="1"/>
    </location>
</feature>
<comment type="caution">
    <text evidence="2">The sequence shown here is derived from an EMBL/GenBank/DDBJ whole genome shotgun (WGS) entry which is preliminary data.</text>
</comment>